<dbReference type="RefSeq" id="WP_050430104.1">
    <property type="nucleotide sequence ID" value="NZ_CP012159.1"/>
</dbReference>
<reference evidence="1 2" key="1">
    <citation type="submission" date="2015-07" db="EMBL/GenBank/DDBJ databases">
        <title>Genome analysis of myxobacterium Chondromyces crocatus Cm c5 reveals a high potential for natural compound synthesis and the genetic basis for the loss of fruiting body formation.</title>
        <authorList>
            <person name="Zaburannyi N."/>
            <person name="Bunk B."/>
            <person name="Maier J."/>
            <person name="Overmann J."/>
            <person name="Mueller R."/>
        </authorList>
    </citation>
    <scope>NUCLEOTIDE SEQUENCE [LARGE SCALE GENOMIC DNA]</scope>
    <source>
        <strain evidence="1 2">Cm c5</strain>
    </source>
</reference>
<sequence>MHAPFLEFSFYVGAAGERPAVEALVPNVPPGELPEKLYAPKLIGVMKGPEILAVYDRLVVLRTKGEAFCFPSCEEKVQPRRLGRIVYKRFVEIVDTISCYYGAILVEYSLETPEELQRDPRSLAFRDFFVSEEVLGSRTVQQIIALAGDDAYVEQRRRGVYISMNKELNPRHRQVAQLDQQERSMRIAMVLGKALP</sequence>
<protein>
    <submittedName>
        <fullName evidence="1">Uncharacterized protein</fullName>
    </submittedName>
</protein>
<dbReference type="KEGG" id="ccro:CMC5_019300"/>
<name>A0A0K1EB29_CHOCO</name>
<accession>A0A0K1EB29</accession>
<gene>
    <name evidence="1" type="ORF">CMC5_019300</name>
</gene>
<dbReference type="AlphaFoldDB" id="A0A0K1EB29"/>
<dbReference type="Proteomes" id="UP000067626">
    <property type="component" value="Chromosome"/>
</dbReference>
<dbReference type="EMBL" id="CP012159">
    <property type="protein sequence ID" value="AKT37788.1"/>
    <property type="molecule type" value="Genomic_DNA"/>
</dbReference>
<evidence type="ECO:0000313" key="2">
    <source>
        <dbReference type="Proteomes" id="UP000067626"/>
    </source>
</evidence>
<proteinExistence type="predicted"/>
<evidence type="ECO:0000313" key="1">
    <source>
        <dbReference type="EMBL" id="AKT37788.1"/>
    </source>
</evidence>
<keyword evidence="2" id="KW-1185">Reference proteome</keyword>
<organism evidence="1 2">
    <name type="scientific">Chondromyces crocatus</name>
    <dbReference type="NCBI Taxonomy" id="52"/>
    <lineage>
        <taxon>Bacteria</taxon>
        <taxon>Pseudomonadati</taxon>
        <taxon>Myxococcota</taxon>
        <taxon>Polyangia</taxon>
        <taxon>Polyangiales</taxon>
        <taxon>Polyangiaceae</taxon>
        <taxon>Chondromyces</taxon>
    </lineage>
</organism>
<dbReference type="OrthoDB" id="5538947at2"/>
<dbReference type="STRING" id="52.CMC5_019300"/>